<feature type="compositionally biased region" description="Basic residues" evidence="1">
    <location>
        <begin position="491"/>
        <end position="507"/>
    </location>
</feature>
<evidence type="ECO:0000313" key="3">
    <source>
        <dbReference type="Proteomes" id="UP000183832"/>
    </source>
</evidence>
<keyword evidence="3" id="KW-1185">Reference proteome</keyword>
<protein>
    <submittedName>
        <fullName evidence="2">CLUMA_CG020245, isoform A</fullName>
    </submittedName>
</protein>
<organism evidence="2 3">
    <name type="scientific">Clunio marinus</name>
    <dbReference type="NCBI Taxonomy" id="568069"/>
    <lineage>
        <taxon>Eukaryota</taxon>
        <taxon>Metazoa</taxon>
        <taxon>Ecdysozoa</taxon>
        <taxon>Arthropoda</taxon>
        <taxon>Hexapoda</taxon>
        <taxon>Insecta</taxon>
        <taxon>Pterygota</taxon>
        <taxon>Neoptera</taxon>
        <taxon>Endopterygota</taxon>
        <taxon>Diptera</taxon>
        <taxon>Nematocera</taxon>
        <taxon>Chironomoidea</taxon>
        <taxon>Chironomidae</taxon>
        <taxon>Clunio</taxon>
    </lineage>
</organism>
<feature type="region of interest" description="Disordered" evidence="1">
    <location>
        <begin position="460"/>
        <end position="507"/>
    </location>
</feature>
<sequence>MANMKEFLKSFECILKSWTHNDDEESQINHGIEINLIFNWERKRMLIHLDLFQDTDANERICTEQLKIPARGSKSQFIEDMNETLREHTLINFRFGISFIEEKFPNKPYFRAHGCDNLSEKVMDLYHKKHAELFDVKFVHKGCKVVMYFFTRTDEEESFVMSCGSFNYHATKRIEDYLECPITMGSFADFKICCIGEIDDESFRMTEECVGQALEILNGHLRFLEEQKEEFGIITKKTNEEIEKEFYETDFNIEKKQDAEKSKETNPSNTLCERNLSQSSVVYVDLTDEKVEDTEMAVASSMAWEEYVFFCHTSDLESAPICKHRHKDSISSFIHDLRRYKQIQEKDEENTIYESLSEKEKNIMKALSESLQLNNYVVFRRNVMQMNNLKQVKAFIKLLKEKGKTLHQKKRENKKLQKEQRKSKMLHQVKRKQLSPSKGMRAFDTMVQKMKQHHIDDEVNIVDEIPPENDPNIVRLRRLYNPEPPQEPHPKSNKKSNKTKSRSKNKN</sequence>
<evidence type="ECO:0000313" key="2">
    <source>
        <dbReference type="EMBL" id="CRL07266.1"/>
    </source>
</evidence>
<accession>A0A1J1J5M4</accession>
<feature type="compositionally biased region" description="Basic residues" evidence="1">
    <location>
        <begin position="423"/>
        <end position="433"/>
    </location>
</feature>
<feature type="region of interest" description="Disordered" evidence="1">
    <location>
        <begin position="405"/>
        <end position="437"/>
    </location>
</feature>
<reference evidence="2 3" key="1">
    <citation type="submission" date="2015-04" db="EMBL/GenBank/DDBJ databases">
        <authorList>
            <person name="Syromyatnikov M.Y."/>
            <person name="Popov V.N."/>
        </authorList>
    </citation>
    <scope>NUCLEOTIDE SEQUENCE [LARGE SCALE GENOMIC DNA]</scope>
</reference>
<dbReference type="EMBL" id="CVRI01000070">
    <property type="protein sequence ID" value="CRL07266.1"/>
    <property type="molecule type" value="Genomic_DNA"/>
</dbReference>
<dbReference type="Proteomes" id="UP000183832">
    <property type="component" value="Unassembled WGS sequence"/>
</dbReference>
<proteinExistence type="predicted"/>
<evidence type="ECO:0000256" key="1">
    <source>
        <dbReference type="SAM" id="MobiDB-lite"/>
    </source>
</evidence>
<gene>
    <name evidence="2" type="ORF">CLUMA_CG020245</name>
</gene>
<name>A0A1J1J5M4_9DIPT</name>
<dbReference type="AlphaFoldDB" id="A0A1J1J5M4"/>